<dbReference type="EMBL" id="BKCJ010005859">
    <property type="protein sequence ID" value="GEU69034.1"/>
    <property type="molecule type" value="Genomic_DNA"/>
</dbReference>
<evidence type="ECO:0000313" key="1">
    <source>
        <dbReference type="EMBL" id="GEU69034.1"/>
    </source>
</evidence>
<evidence type="ECO:0008006" key="2">
    <source>
        <dbReference type="Google" id="ProtNLM"/>
    </source>
</evidence>
<organism evidence="1">
    <name type="scientific">Tanacetum cinerariifolium</name>
    <name type="common">Dalmatian daisy</name>
    <name type="synonym">Chrysanthemum cinerariifolium</name>
    <dbReference type="NCBI Taxonomy" id="118510"/>
    <lineage>
        <taxon>Eukaryota</taxon>
        <taxon>Viridiplantae</taxon>
        <taxon>Streptophyta</taxon>
        <taxon>Embryophyta</taxon>
        <taxon>Tracheophyta</taxon>
        <taxon>Spermatophyta</taxon>
        <taxon>Magnoliopsida</taxon>
        <taxon>eudicotyledons</taxon>
        <taxon>Gunneridae</taxon>
        <taxon>Pentapetalae</taxon>
        <taxon>asterids</taxon>
        <taxon>campanulids</taxon>
        <taxon>Asterales</taxon>
        <taxon>Asteraceae</taxon>
        <taxon>Asteroideae</taxon>
        <taxon>Anthemideae</taxon>
        <taxon>Anthemidinae</taxon>
        <taxon>Tanacetum</taxon>
    </lineage>
</organism>
<protein>
    <recommendedName>
        <fullName evidence="2">CCHC-type domain-containing protein</fullName>
    </recommendedName>
</protein>
<reference evidence="1" key="1">
    <citation type="journal article" date="2019" name="Sci. Rep.">
        <title>Draft genome of Tanacetum cinerariifolium, the natural source of mosquito coil.</title>
        <authorList>
            <person name="Yamashiro T."/>
            <person name="Shiraishi A."/>
            <person name="Satake H."/>
            <person name="Nakayama K."/>
        </authorList>
    </citation>
    <scope>NUCLEOTIDE SEQUENCE</scope>
</reference>
<proteinExistence type="predicted"/>
<dbReference type="AlphaFoldDB" id="A0A6L2M8Z4"/>
<gene>
    <name evidence="1" type="ORF">Tci_041012</name>
</gene>
<comment type="caution">
    <text evidence="1">The sequence shown here is derived from an EMBL/GenBank/DDBJ whole genome shotgun (WGS) entry which is preliminary data.</text>
</comment>
<name>A0A6L2M8Z4_TANCI</name>
<sequence length="563" mass="62046">MVAEDDETSKDKEIDKLMALLSLSIDNVDRARENVGSSMVQKSRIQNYNCKEFGHVARVCQKPKRAKDVAYHREKMLLCKQEEAGIQLNAEQADWRNDTDDDELEDQELEAHYMYMAQLQEVSPDAADSVPIFDDEPLQKQSKPVHDTYPIEQDAQNVIIDSLDMSYDRVEIDQNDDDNDHAKECVVVTVSLANRDAVSTACENKIFVFDEKFPALDSIPSLEVIRPYVTSPSLSIPVSCTSFGHDIKRRVKVNVGFFDMHIPNVASYLKVRGASSCDVGVSKKNMSEYSTSCPSALGSSLRESSSFGMISINITSPSSSLVQKSSAMGDGRTNPSDSKIQLNLRTFLVRNKIDGSGGIEELEWLSGLSLSSSSFSLVLSLRESLCSLGWIVMALIELCFYVEHCGSIVSVPAIRLVMAFNTVSTLLVISLCCCLKSALNLDSLAYGSGSNRWVGTGVIEIVLLRIKGIPLTSRFIGTRGCVFNEGLFGIFHEILSVVGTTADFTRSSDFVHLGFFGVEVTKLTTCWLVNNLSCDGIDMVIKDLDLEPKDVIAEFADLFGGKN</sequence>
<accession>A0A6L2M8Z4</accession>